<keyword evidence="1" id="KW-0472">Membrane</keyword>
<comment type="caution">
    <text evidence="2">The sequence shown here is derived from an EMBL/GenBank/DDBJ whole genome shotgun (WGS) entry which is preliminary data.</text>
</comment>
<protein>
    <submittedName>
        <fullName evidence="2">Uncharacterized protein</fullName>
    </submittedName>
</protein>
<evidence type="ECO:0000313" key="3">
    <source>
        <dbReference type="Proteomes" id="UP000283479"/>
    </source>
</evidence>
<feature type="transmembrane region" description="Helical" evidence="1">
    <location>
        <begin position="55"/>
        <end position="75"/>
    </location>
</feature>
<keyword evidence="3" id="KW-1185">Reference proteome</keyword>
<proteinExistence type="predicted"/>
<dbReference type="Proteomes" id="UP000283479">
    <property type="component" value="Unassembled WGS sequence"/>
</dbReference>
<accession>A0A3S3AKT5</accession>
<dbReference type="AlphaFoldDB" id="A0A3S3AKT5"/>
<reference evidence="2 3" key="1">
    <citation type="submission" date="2018-11" db="EMBL/GenBank/DDBJ databases">
        <title>Rhodococcus spongicola sp. nov. and Rhodococcus xishaensis sp. nov. from marine sponges.</title>
        <authorList>
            <person name="Li L."/>
            <person name="Lin H.W."/>
        </authorList>
    </citation>
    <scope>NUCLEOTIDE SEQUENCE [LARGE SCALE GENOMIC DNA]</scope>
    <source>
        <strain evidence="2 3">LHW51113</strain>
    </source>
</reference>
<gene>
    <name evidence="2" type="ORF">EGT50_10030</name>
</gene>
<sequence length="237" mass="24751">MQLGVDPLTARWAHVRGAQYSVAVAAIGAVSGAAHRFSRARPLGFGSLPGSSSVMWMWMSLLGCWLGACASMLSAMRRRTPAVMDVIASIGFTAPPQREYWGSHNVDGVTSLEMVVFGVNFTHAPGGFLTLSSRHRCMPPYRERAKEDSLIKSVRSAAAAALAAPLLAAVIAAPANAAPEDVTATAEVQGSDVEFIITNNSGDTDGGITGDGWHLLPDWVKLVFAAINAGSGVLGSS</sequence>
<dbReference type="EMBL" id="RKLO01000003">
    <property type="protein sequence ID" value="RVW03037.1"/>
    <property type="molecule type" value="Genomic_DNA"/>
</dbReference>
<organism evidence="2 3">
    <name type="scientific">Rhodococcus xishaensis</name>
    <dbReference type="NCBI Taxonomy" id="2487364"/>
    <lineage>
        <taxon>Bacteria</taxon>
        <taxon>Bacillati</taxon>
        <taxon>Actinomycetota</taxon>
        <taxon>Actinomycetes</taxon>
        <taxon>Mycobacteriales</taxon>
        <taxon>Nocardiaceae</taxon>
        <taxon>Rhodococcus</taxon>
    </lineage>
</organism>
<evidence type="ECO:0000313" key="2">
    <source>
        <dbReference type="EMBL" id="RVW03037.1"/>
    </source>
</evidence>
<name>A0A3S3AKT5_9NOCA</name>
<keyword evidence="1" id="KW-1133">Transmembrane helix</keyword>
<evidence type="ECO:0000256" key="1">
    <source>
        <dbReference type="SAM" id="Phobius"/>
    </source>
</evidence>
<keyword evidence="1" id="KW-0812">Transmembrane</keyword>